<feature type="transmembrane region" description="Helical" evidence="1">
    <location>
        <begin position="6"/>
        <end position="26"/>
    </location>
</feature>
<comment type="caution">
    <text evidence="2">The sequence shown here is derived from an EMBL/GenBank/DDBJ whole genome shotgun (WGS) entry which is preliminary data.</text>
</comment>
<proteinExistence type="predicted"/>
<organism evidence="2 3">
    <name type="scientific">Paragemmobacter straminiformis</name>
    <dbReference type="NCBI Taxonomy" id="2045119"/>
    <lineage>
        <taxon>Bacteria</taxon>
        <taxon>Pseudomonadati</taxon>
        <taxon>Pseudomonadota</taxon>
        <taxon>Alphaproteobacteria</taxon>
        <taxon>Rhodobacterales</taxon>
        <taxon>Paracoccaceae</taxon>
        <taxon>Paragemmobacter</taxon>
    </lineage>
</organism>
<keyword evidence="1" id="KW-0472">Membrane</keyword>
<dbReference type="Proteomes" id="UP000555411">
    <property type="component" value="Unassembled WGS sequence"/>
</dbReference>
<dbReference type="EMBL" id="JACLQD010000003">
    <property type="protein sequence ID" value="MBC2836319.1"/>
    <property type="molecule type" value="Genomic_DNA"/>
</dbReference>
<gene>
    <name evidence="2" type="ORF">H7F16_12440</name>
</gene>
<feature type="transmembrane region" description="Helical" evidence="1">
    <location>
        <begin position="83"/>
        <end position="103"/>
    </location>
</feature>
<keyword evidence="3" id="KW-1185">Reference proteome</keyword>
<sequence>MEAFGLTNTIIPVAILLFQAIFLPVLTVPTRVMTQGALARGMMLATILIILIAAVLFAELYRREGNDVIGAFLDDPFGRAEFFLGRAVISATFWGPVLCFVWLGRAMDVERRKGEAKAREGRAL</sequence>
<protein>
    <recommendedName>
        <fullName evidence="4">Tripartite ATP-independent transporter, DctQ component</fullName>
    </recommendedName>
</protein>
<keyword evidence="1" id="KW-0812">Transmembrane</keyword>
<name>A0A842I9M6_9RHOB</name>
<dbReference type="AlphaFoldDB" id="A0A842I9M6"/>
<evidence type="ECO:0008006" key="4">
    <source>
        <dbReference type="Google" id="ProtNLM"/>
    </source>
</evidence>
<reference evidence="2 3" key="1">
    <citation type="journal article" date="2017" name="Int. J. Syst. Evol. Microbiol.">
        <title>Gemmobacter straminiformis sp. nov., isolated from an artificial fountain.</title>
        <authorList>
            <person name="Kang J.Y."/>
            <person name="Kim M.J."/>
            <person name="Chun J."/>
            <person name="Son K.P."/>
            <person name="Jahng K.Y."/>
        </authorList>
    </citation>
    <scope>NUCLEOTIDE SEQUENCE [LARGE SCALE GENOMIC DNA]</scope>
    <source>
        <strain evidence="2 3">CAM-8</strain>
    </source>
</reference>
<keyword evidence="1" id="KW-1133">Transmembrane helix</keyword>
<dbReference type="RefSeq" id="WP_185797922.1">
    <property type="nucleotide sequence ID" value="NZ_JACLQD010000003.1"/>
</dbReference>
<evidence type="ECO:0000256" key="1">
    <source>
        <dbReference type="SAM" id="Phobius"/>
    </source>
</evidence>
<accession>A0A842I9M6</accession>
<evidence type="ECO:0000313" key="2">
    <source>
        <dbReference type="EMBL" id="MBC2836319.1"/>
    </source>
</evidence>
<evidence type="ECO:0000313" key="3">
    <source>
        <dbReference type="Proteomes" id="UP000555411"/>
    </source>
</evidence>
<feature type="transmembrane region" description="Helical" evidence="1">
    <location>
        <begin position="38"/>
        <end position="58"/>
    </location>
</feature>